<dbReference type="Pfam" id="PF13185">
    <property type="entry name" value="GAF_2"/>
    <property type="match status" value="1"/>
</dbReference>
<dbReference type="SMART" id="SM00065">
    <property type="entry name" value="GAF"/>
    <property type="match status" value="1"/>
</dbReference>
<name>A0A921TF19_9GAMM</name>
<dbReference type="InterPro" id="IPR043128">
    <property type="entry name" value="Rev_trsase/Diguanyl_cyclase"/>
</dbReference>
<dbReference type="NCBIfam" id="TIGR00254">
    <property type="entry name" value="GGDEF"/>
    <property type="match status" value="1"/>
</dbReference>
<dbReference type="InterPro" id="IPR003018">
    <property type="entry name" value="GAF"/>
</dbReference>
<evidence type="ECO:0000313" key="4">
    <source>
        <dbReference type="Proteomes" id="UP000717981"/>
    </source>
</evidence>
<organism evidence="3 4">
    <name type="scientific">Pseudoxanthomonas taiwanensis</name>
    <dbReference type="NCBI Taxonomy" id="176598"/>
    <lineage>
        <taxon>Bacteria</taxon>
        <taxon>Pseudomonadati</taxon>
        <taxon>Pseudomonadota</taxon>
        <taxon>Gammaproteobacteria</taxon>
        <taxon>Lysobacterales</taxon>
        <taxon>Lysobacteraceae</taxon>
        <taxon>Pseudoxanthomonas</taxon>
    </lineage>
</organism>
<feature type="domain" description="EAL" evidence="1">
    <location>
        <begin position="210"/>
        <end position="422"/>
    </location>
</feature>
<dbReference type="SMART" id="SM00267">
    <property type="entry name" value="GGDEF"/>
    <property type="match status" value="1"/>
</dbReference>
<dbReference type="PROSITE" id="PS50883">
    <property type="entry name" value="EAL"/>
    <property type="match status" value="1"/>
</dbReference>
<dbReference type="CDD" id="cd01949">
    <property type="entry name" value="GGDEF"/>
    <property type="match status" value="1"/>
</dbReference>
<dbReference type="InterPro" id="IPR052155">
    <property type="entry name" value="Biofilm_reg_signaling"/>
</dbReference>
<evidence type="ECO:0000259" key="1">
    <source>
        <dbReference type="PROSITE" id="PS50883"/>
    </source>
</evidence>
<dbReference type="InterPro" id="IPR029787">
    <property type="entry name" value="Nucleotide_cyclase"/>
</dbReference>
<comment type="caution">
    <text evidence="3">The sequence shown here is derived from an EMBL/GenBank/DDBJ whole genome shotgun (WGS) entry which is preliminary data.</text>
</comment>
<dbReference type="RefSeq" id="WP_162124927.1">
    <property type="nucleotide sequence ID" value="NZ_PDWK01000051.1"/>
</dbReference>
<dbReference type="InterPro" id="IPR001633">
    <property type="entry name" value="EAL_dom"/>
</dbReference>
<dbReference type="Gene3D" id="3.30.70.270">
    <property type="match status" value="1"/>
</dbReference>
<evidence type="ECO:0000259" key="2">
    <source>
        <dbReference type="PROSITE" id="PS50887"/>
    </source>
</evidence>
<dbReference type="InterPro" id="IPR000160">
    <property type="entry name" value="GGDEF_dom"/>
</dbReference>
<dbReference type="OrthoDB" id="9804951at2"/>
<dbReference type="SUPFAM" id="SSF55781">
    <property type="entry name" value="GAF domain-like"/>
    <property type="match status" value="1"/>
</dbReference>
<proteinExistence type="predicted"/>
<dbReference type="SUPFAM" id="SSF55073">
    <property type="entry name" value="Nucleotide cyclase"/>
    <property type="match status" value="1"/>
</dbReference>
<gene>
    <name evidence="3" type="ORF">CR938_10295</name>
</gene>
<dbReference type="AlphaFoldDB" id="A0A921TF19"/>
<dbReference type="PANTHER" id="PTHR44757:SF2">
    <property type="entry name" value="BIOFILM ARCHITECTURE MAINTENANCE PROTEIN MBAA"/>
    <property type="match status" value="1"/>
</dbReference>
<dbReference type="SUPFAM" id="SSF141868">
    <property type="entry name" value="EAL domain-like"/>
    <property type="match status" value="1"/>
</dbReference>
<protein>
    <submittedName>
        <fullName evidence="3">Bifunctional diguanylate cyclase/phosphodiesterase</fullName>
    </submittedName>
</protein>
<feature type="non-terminal residue" evidence="3">
    <location>
        <position position="422"/>
    </location>
</feature>
<feature type="domain" description="GGDEF" evidence="2">
    <location>
        <begin position="225"/>
        <end position="357"/>
    </location>
</feature>
<dbReference type="EMBL" id="PDWK01000051">
    <property type="protein sequence ID" value="KAF1688415.1"/>
    <property type="molecule type" value="Genomic_DNA"/>
</dbReference>
<dbReference type="InterPro" id="IPR035919">
    <property type="entry name" value="EAL_sf"/>
</dbReference>
<keyword evidence="4" id="KW-1185">Reference proteome</keyword>
<sequence>MDAQGQWTYTVSVLLDITRAKIHEVLHHRALQAMSHDLPLMRVLEVVCEEVERLAPEVCASILQVDEQGPLHPLAGPSLPFSYSSQLDGVAIGPRVGSCGTAAWRKSPVLVTDIATDPLWEGFSHLILPLGFNVCWPTPILQKDGKVLGTFAFYYRQNSPLVASSFHQQLVQACTDLCALAMEREQARQRIRQLAFYDALTGLPNRSMLETQVVQLLGAAQETGQRVAVLYVDLDRFKHLNDSLGHAAGDALLREVGARIKELVRQGGVAGRLPGDEFIVALPLRAGEQVNALIERWQAHLMRPLQLSDARVDMSISVGVAMYPQDGTSMAGLLHRAEMALHQAKAGGPGRVGFFSPELCRVPPEPLALETVERLPPTGVRLSLDDFGTGYSSLSYLRPPPLPALNPAPSFLADPGPAPPPR</sequence>
<reference evidence="3" key="1">
    <citation type="submission" date="2017-10" db="EMBL/GenBank/DDBJ databases">
        <title>Whole genome sequencing of members of genus Pseudoxanthomonas.</title>
        <authorList>
            <person name="Kumar S."/>
            <person name="Bansal K."/>
            <person name="Kaur A."/>
            <person name="Patil P."/>
            <person name="Sharma S."/>
            <person name="Patil P.B."/>
        </authorList>
    </citation>
    <scope>NUCLEOTIDE SEQUENCE</scope>
    <source>
        <strain evidence="3">DSM 22914</strain>
    </source>
</reference>
<evidence type="ECO:0000313" key="3">
    <source>
        <dbReference type="EMBL" id="KAF1688415.1"/>
    </source>
</evidence>
<dbReference type="PROSITE" id="PS50887">
    <property type="entry name" value="GGDEF"/>
    <property type="match status" value="1"/>
</dbReference>
<dbReference type="Proteomes" id="UP000717981">
    <property type="component" value="Unassembled WGS sequence"/>
</dbReference>
<dbReference type="PANTHER" id="PTHR44757">
    <property type="entry name" value="DIGUANYLATE CYCLASE DGCP"/>
    <property type="match status" value="1"/>
</dbReference>
<dbReference type="InterPro" id="IPR029016">
    <property type="entry name" value="GAF-like_dom_sf"/>
</dbReference>
<accession>A0A921TF19</accession>
<dbReference type="Pfam" id="PF00990">
    <property type="entry name" value="GGDEF"/>
    <property type="match status" value="1"/>
</dbReference>
<dbReference type="Gene3D" id="3.30.450.40">
    <property type="match status" value="1"/>
</dbReference>